<sequence>MNKIPLRNGNGLQLSAIETVELMQLLYRVANDQTTNSDRDFARSVLERSASLYPEYANVKPLIRPALSPIRHTKKRGK</sequence>
<keyword evidence="2" id="KW-1185">Reference proteome</keyword>
<dbReference type="AlphaFoldDB" id="A0A7J5U298"/>
<accession>A0A7J5U298</accession>
<proteinExistence type="predicted"/>
<evidence type="ECO:0000313" key="1">
    <source>
        <dbReference type="EMBL" id="KAB7731084.1"/>
    </source>
</evidence>
<protein>
    <submittedName>
        <fullName evidence="1">Uncharacterized protein</fullName>
    </submittedName>
</protein>
<gene>
    <name evidence="1" type="ORF">F5984_09720</name>
</gene>
<organism evidence="1 2">
    <name type="scientific">Rudanella paleaurantiibacter</name>
    <dbReference type="NCBI Taxonomy" id="2614655"/>
    <lineage>
        <taxon>Bacteria</taxon>
        <taxon>Pseudomonadati</taxon>
        <taxon>Bacteroidota</taxon>
        <taxon>Cytophagia</taxon>
        <taxon>Cytophagales</taxon>
        <taxon>Cytophagaceae</taxon>
        <taxon>Rudanella</taxon>
    </lineage>
</organism>
<dbReference type="Proteomes" id="UP000488299">
    <property type="component" value="Unassembled WGS sequence"/>
</dbReference>
<name>A0A7J5U298_9BACT</name>
<dbReference type="EMBL" id="WELI01000003">
    <property type="protein sequence ID" value="KAB7731084.1"/>
    <property type="molecule type" value="Genomic_DNA"/>
</dbReference>
<evidence type="ECO:0000313" key="2">
    <source>
        <dbReference type="Proteomes" id="UP000488299"/>
    </source>
</evidence>
<reference evidence="1 2" key="1">
    <citation type="submission" date="2019-10" db="EMBL/GenBank/DDBJ databases">
        <title>Rudanella paleaurantiibacter sp. nov., isolated from sludge.</title>
        <authorList>
            <person name="Xu S.Q."/>
        </authorList>
    </citation>
    <scope>NUCLEOTIDE SEQUENCE [LARGE SCALE GENOMIC DNA]</scope>
    <source>
        <strain evidence="1 2">HX-22-17</strain>
    </source>
</reference>
<dbReference type="RefSeq" id="WP_152124070.1">
    <property type="nucleotide sequence ID" value="NZ_WELI01000003.1"/>
</dbReference>
<comment type="caution">
    <text evidence="1">The sequence shown here is derived from an EMBL/GenBank/DDBJ whole genome shotgun (WGS) entry which is preliminary data.</text>
</comment>